<feature type="region of interest" description="Disordered" evidence="6">
    <location>
        <begin position="113"/>
        <end position="166"/>
    </location>
</feature>
<organism evidence="8 9">
    <name type="scientific">Raphanus sativus</name>
    <name type="common">Radish</name>
    <name type="synonym">Raphanus raphanistrum var. sativus</name>
    <dbReference type="NCBI Taxonomy" id="3726"/>
    <lineage>
        <taxon>Eukaryota</taxon>
        <taxon>Viridiplantae</taxon>
        <taxon>Streptophyta</taxon>
        <taxon>Embryophyta</taxon>
        <taxon>Tracheophyta</taxon>
        <taxon>Spermatophyta</taxon>
        <taxon>Magnoliopsida</taxon>
        <taxon>eudicotyledons</taxon>
        <taxon>Gunneridae</taxon>
        <taxon>Pentapetalae</taxon>
        <taxon>rosids</taxon>
        <taxon>malvids</taxon>
        <taxon>Brassicales</taxon>
        <taxon>Brassicaceae</taxon>
        <taxon>Brassiceae</taxon>
        <taxon>Raphanus</taxon>
    </lineage>
</organism>
<dbReference type="AlphaFoldDB" id="A0A6J0ME96"/>
<dbReference type="KEGG" id="rsz:108842116"/>
<dbReference type="PANTHER" id="PTHR31674">
    <property type="entry name" value="B3 DOMAIN-CONTAINING PROTEIN REM-LIKE 3-RELATED"/>
    <property type="match status" value="1"/>
</dbReference>
<evidence type="ECO:0000259" key="7">
    <source>
        <dbReference type="PROSITE" id="PS50863"/>
    </source>
</evidence>
<dbReference type="InterPro" id="IPR003340">
    <property type="entry name" value="B3_DNA-bd"/>
</dbReference>
<dbReference type="InterPro" id="IPR015300">
    <property type="entry name" value="DNA-bd_pseudobarrel_sf"/>
</dbReference>
<keyword evidence="8" id="KW-1185">Reference proteome</keyword>
<feature type="compositionally biased region" description="Polar residues" evidence="6">
    <location>
        <begin position="441"/>
        <end position="461"/>
    </location>
</feature>
<keyword evidence="3" id="KW-0238">DNA-binding</keyword>
<protein>
    <submittedName>
        <fullName evidence="9">B3 domain-containing protein REM4</fullName>
    </submittedName>
</protein>
<dbReference type="OrthoDB" id="1063044at2759"/>
<reference evidence="9" key="2">
    <citation type="submission" date="2025-08" db="UniProtKB">
        <authorList>
            <consortium name="RefSeq"/>
        </authorList>
    </citation>
    <scope>IDENTIFICATION</scope>
    <source>
        <tissue evidence="9">Leaf</tissue>
    </source>
</reference>
<dbReference type="PROSITE" id="PS50863">
    <property type="entry name" value="B3"/>
    <property type="match status" value="2"/>
</dbReference>
<feature type="region of interest" description="Disordered" evidence="6">
    <location>
        <begin position="435"/>
        <end position="468"/>
    </location>
</feature>
<feature type="domain" description="TF-B3" evidence="7">
    <location>
        <begin position="176"/>
        <end position="273"/>
    </location>
</feature>
<dbReference type="GeneID" id="108842116"/>
<feature type="compositionally biased region" description="Acidic residues" evidence="6">
    <location>
        <begin position="116"/>
        <end position="157"/>
    </location>
</feature>
<dbReference type="RefSeq" id="XP_018470434.1">
    <property type="nucleotide sequence ID" value="XM_018614932.2"/>
</dbReference>
<dbReference type="PANTHER" id="PTHR31674:SF18">
    <property type="entry name" value="B3 DOMAIN-CONTAINING PROTEIN REM4-RELATED"/>
    <property type="match status" value="1"/>
</dbReference>
<evidence type="ECO:0000256" key="6">
    <source>
        <dbReference type="SAM" id="MobiDB-lite"/>
    </source>
</evidence>
<evidence type="ECO:0000313" key="8">
    <source>
        <dbReference type="Proteomes" id="UP000504610"/>
    </source>
</evidence>
<dbReference type="GO" id="GO:0003677">
    <property type="term" value="F:DNA binding"/>
    <property type="evidence" value="ECO:0007669"/>
    <property type="project" value="UniProtKB-KW"/>
</dbReference>
<evidence type="ECO:0000256" key="1">
    <source>
        <dbReference type="ARBA" id="ARBA00004123"/>
    </source>
</evidence>
<feature type="domain" description="TF-B3" evidence="7">
    <location>
        <begin position="11"/>
        <end position="103"/>
    </location>
</feature>
<gene>
    <name evidence="9" type="primary">LOC108842116</name>
</gene>
<dbReference type="CDD" id="cd10017">
    <property type="entry name" value="B3_DNA"/>
    <property type="match status" value="3"/>
</dbReference>
<dbReference type="GO" id="GO:0005634">
    <property type="term" value="C:nucleus"/>
    <property type="evidence" value="ECO:0007669"/>
    <property type="project" value="UniProtKB-SubCell"/>
</dbReference>
<evidence type="ECO:0000256" key="4">
    <source>
        <dbReference type="ARBA" id="ARBA00023163"/>
    </source>
</evidence>
<comment type="subcellular location">
    <subcellularLocation>
        <location evidence="1">Nucleus</location>
    </subcellularLocation>
</comment>
<dbReference type="SMART" id="SM01019">
    <property type="entry name" value="B3"/>
    <property type="match status" value="3"/>
</dbReference>
<evidence type="ECO:0000313" key="9">
    <source>
        <dbReference type="RefSeq" id="XP_018470434.1"/>
    </source>
</evidence>
<evidence type="ECO:0000256" key="5">
    <source>
        <dbReference type="ARBA" id="ARBA00023242"/>
    </source>
</evidence>
<accession>A0A6J0ME96</accession>
<name>A0A6J0ME96_RAPSA</name>
<proteinExistence type="predicted"/>
<dbReference type="InterPro" id="IPR039218">
    <property type="entry name" value="REM_fam"/>
</dbReference>
<dbReference type="Proteomes" id="UP000504610">
    <property type="component" value="Chromosome 2"/>
</dbReference>
<sequence>MVDPVMVSSNNKPIFFIDLSGQNSIPMIPDSFISNHVKGKTQSTKLKLTTDVSDRSWEVELDGQRFARGWKQFSVHHGVRNDDVLSFRHDGDMVFHVTPFGRSFSRQILQFVSSTSEDENEDDEHNIFDDDVFDEDDDEEHADAGDDDDDEDSEEELYPNKTSSKKRAISGTENSYLLAHVTSSTLSRSHLCLSNNFARSNGLNNRHCEIDLLNEDGKSWTLDLRHNKTTGQAYMCRGWTSFCQGNGIKTGSSCRFKFVQGGTKPVIQLCPNNTSTILHVPETKGDEIDSEDGSETAQMNQNMTVEIELKRYMLRSGQLRIPALFTRENGINEAGEVTLVNKDGVEWKLHLVSVKGREQFYIKGFKDCLVANGVKKVGDSFTLDIIRGGTGPILKICSKMKEASFDGNHSMNRRKSRMIEASRAEEEMETCIQKKARVSTEGGSSRRTRASNKLSVGPSNLQHKKAPEPCSISDQVSKVRQSIVQTLTDVRLFRSELETKEQNLETSLLEIDALGEKIEGISKFFNVNQVSISVRLSLSYGLIFTRTTSLSLLREIICNRRS</sequence>
<dbReference type="SUPFAM" id="SSF101936">
    <property type="entry name" value="DNA-binding pseudobarrel domain"/>
    <property type="match status" value="3"/>
</dbReference>
<keyword evidence="2" id="KW-0805">Transcription regulation</keyword>
<dbReference type="Gene3D" id="2.40.330.10">
    <property type="entry name" value="DNA-binding pseudobarrel domain"/>
    <property type="match status" value="3"/>
</dbReference>
<dbReference type="Pfam" id="PF02362">
    <property type="entry name" value="B3"/>
    <property type="match status" value="3"/>
</dbReference>
<evidence type="ECO:0000256" key="2">
    <source>
        <dbReference type="ARBA" id="ARBA00023015"/>
    </source>
</evidence>
<keyword evidence="4" id="KW-0804">Transcription</keyword>
<reference evidence="8" key="1">
    <citation type="journal article" date="2019" name="Database">
        <title>The radish genome database (RadishGD): an integrated information resource for radish genomics.</title>
        <authorList>
            <person name="Yu H.J."/>
            <person name="Baek S."/>
            <person name="Lee Y.J."/>
            <person name="Cho A."/>
            <person name="Mun J.H."/>
        </authorList>
    </citation>
    <scope>NUCLEOTIDE SEQUENCE [LARGE SCALE GENOMIC DNA]</scope>
    <source>
        <strain evidence="8">cv. WK10039</strain>
    </source>
</reference>
<evidence type="ECO:0000256" key="3">
    <source>
        <dbReference type="ARBA" id="ARBA00023125"/>
    </source>
</evidence>
<keyword evidence="5" id="KW-0539">Nucleus</keyword>